<feature type="region of interest" description="Disordered" evidence="1">
    <location>
        <begin position="137"/>
        <end position="170"/>
    </location>
</feature>
<evidence type="ECO:0000313" key="2">
    <source>
        <dbReference type="EMBL" id="KAJ7392815.1"/>
    </source>
</evidence>
<dbReference type="OrthoDB" id="421226at2759"/>
<organism evidence="2 3">
    <name type="scientific">Desmophyllum pertusum</name>
    <dbReference type="NCBI Taxonomy" id="174260"/>
    <lineage>
        <taxon>Eukaryota</taxon>
        <taxon>Metazoa</taxon>
        <taxon>Cnidaria</taxon>
        <taxon>Anthozoa</taxon>
        <taxon>Hexacorallia</taxon>
        <taxon>Scleractinia</taxon>
        <taxon>Caryophylliina</taxon>
        <taxon>Caryophylliidae</taxon>
        <taxon>Desmophyllum</taxon>
    </lineage>
</organism>
<protein>
    <submittedName>
        <fullName evidence="2">Uncharacterized protein</fullName>
    </submittedName>
</protein>
<feature type="compositionally biased region" description="Basic residues" evidence="1">
    <location>
        <begin position="32"/>
        <end position="43"/>
    </location>
</feature>
<name>A0A9X0A4B8_9CNID</name>
<reference evidence="2" key="1">
    <citation type="submission" date="2023-01" db="EMBL/GenBank/DDBJ databases">
        <title>Genome assembly of the deep-sea coral Lophelia pertusa.</title>
        <authorList>
            <person name="Herrera S."/>
            <person name="Cordes E."/>
        </authorList>
    </citation>
    <scope>NUCLEOTIDE SEQUENCE</scope>
    <source>
        <strain evidence="2">USNM1676648</strain>
        <tissue evidence="2">Polyp</tissue>
    </source>
</reference>
<dbReference type="EMBL" id="MU825400">
    <property type="protein sequence ID" value="KAJ7392815.1"/>
    <property type="molecule type" value="Genomic_DNA"/>
</dbReference>
<evidence type="ECO:0000256" key="1">
    <source>
        <dbReference type="SAM" id="MobiDB-lite"/>
    </source>
</evidence>
<gene>
    <name evidence="2" type="ORF">OS493_010475</name>
</gene>
<dbReference type="AlphaFoldDB" id="A0A9X0A4B8"/>
<sequence>MANRENSGESTHENCFKNTSSAENCSIDQLRKSQRKFFMRPRSRTQESKPASPTRNDIPLLAFKETVFSENSDKGKESKHKDQASNLPAFALNSVPGKIMKAPILRKGILKRSSAELLHWRSSSSMETSLCALENLRSSDEENSSAAGSSKEESDRIPKQKSKFRAGSFSKDQKKDDVRILLATPESSEIVEDSPKLHRAAIRMNATGKDSFTKIEIKDELDFFAPEKNCVCQQQEASSTAECSSAGQGVESSAGSFPPIPLVIEPDGMTP</sequence>
<evidence type="ECO:0000313" key="3">
    <source>
        <dbReference type="Proteomes" id="UP001163046"/>
    </source>
</evidence>
<feature type="compositionally biased region" description="Basic and acidic residues" evidence="1">
    <location>
        <begin position="1"/>
        <end position="15"/>
    </location>
</feature>
<feature type="region of interest" description="Disordered" evidence="1">
    <location>
        <begin position="243"/>
        <end position="271"/>
    </location>
</feature>
<proteinExistence type="predicted"/>
<keyword evidence="3" id="KW-1185">Reference proteome</keyword>
<dbReference type="Proteomes" id="UP001163046">
    <property type="component" value="Unassembled WGS sequence"/>
</dbReference>
<feature type="region of interest" description="Disordered" evidence="1">
    <location>
        <begin position="1"/>
        <end position="61"/>
    </location>
</feature>
<accession>A0A9X0A4B8</accession>
<feature type="compositionally biased region" description="Polar residues" evidence="1">
    <location>
        <begin position="243"/>
        <end position="255"/>
    </location>
</feature>
<feature type="compositionally biased region" description="Polar residues" evidence="1">
    <location>
        <begin position="16"/>
        <end position="27"/>
    </location>
</feature>
<comment type="caution">
    <text evidence="2">The sequence shown here is derived from an EMBL/GenBank/DDBJ whole genome shotgun (WGS) entry which is preliminary data.</text>
</comment>